<keyword evidence="4" id="KW-1185">Reference proteome</keyword>
<dbReference type="Proteomes" id="UP000215914">
    <property type="component" value="Chromosome 14"/>
</dbReference>
<evidence type="ECO:0000256" key="1">
    <source>
        <dbReference type="SAM" id="MobiDB-lite"/>
    </source>
</evidence>
<dbReference type="Gramene" id="mRNA:HanXRQr2_Chr14g0629131">
    <property type="protein sequence ID" value="mRNA:HanXRQr2_Chr14g0629131"/>
    <property type="gene ID" value="HanXRQr2_Chr14g0629131"/>
</dbReference>
<organism evidence="3 4">
    <name type="scientific">Helianthus annuus</name>
    <name type="common">Common sunflower</name>
    <dbReference type="NCBI Taxonomy" id="4232"/>
    <lineage>
        <taxon>Eukaryota</taxon>
        <taxon>Viridiplantae</taxon>
        <taxon>Streptophyta</taxon>
        <taxon>Embryophyta</taxon>
        <taxon>Tracheophyta</taxon>
        <taxon>Spermatophyta</taxon>
        <taxon>Magnoliopsida</taxon>
        <taxon>eudicotyledons</taxon>
        <taxon>Gunneridae</taxon>
        <taxon>Pentapetalae</taxon>
        <taxon>asterids</taxon>
        <taxon>campanulids</taxon>
        <taxon>Asterales</taxon>
        <taxon>Asteraceae</taxon>
        <taxon>Asteroideae</taxon>
        <taxon>Heliantheae alliance</taxon>
        <taxon>Heliantheae</taxon>
        <taxon>Helianthus</taxon>
    </lineage>
</organism>
<feature type="compositionally biased region" description="Polar residues" evidence="1">
    <location>
        <begin position="1"/>
        <end position="12"/>
    </location>
</feature>
<reference evidence="2 4" key="1">
    <citation type="journal article" date="2017" name="Nature">
        <title>The sunflower genome provides insights into oil metabolism, flowering and Asterid evolution.</title>
        <authorList>
            <person name="Badouin H."/>
            <person name="Gouzy J."/>
            <person name="Grassa C.J."/>
            <person name="Murat F."/>
            <person name="Staton S.E."/>
            <person name="Cottret L."/>
            <person name="Lelandais-Briere C."/>
            <person name="Owens G.L."/>
            <person name="Carrere S."/>
            <person name="Mayjonade B."/>
            <person name="Legrand L."/>
            <person name="Gill N."/>
            <person name="Kane N.C."/>
            <person name="Bowers J.E."/>
            <person name="Hubner S."/>
            <person name="Bellec A."/>
            <person name="Berard A."/>
            <person name="Berges H."/>
            <person name="Blanchet N."/>
            <person name="Boniface M.C."/>
            <person name="Brunel D."/>
            <person name="Catrice O."/>
            <person name="Chaidir N."/>
            <person name="Claudel C."/>
            <person name="Donnadieu C."/>
            <person name="Faraut T."/>
            <person name="Fievet G."/>
            <person name="Helmstetter N."/>
            <person name="King M."/>
            <person name="Knapp S.J."/>
            <person name="Lai Z."/>
            <person name="Le Paslier M.C."/>
            <person name="Lippi Y."/>
            <person name="Lorenzon L."/>
            <person name="Mandel J.R."/>
            <person name="Marage G."/>
            <person name="Marchand G."/>
            <person name="Marquand E."/>
            <person name="Bret-Mestries E."/>
            <person name="Morien E."/>
            <person name="Nambeesan S."/>
            <person name="Nguyen T."/>
            <person name="Pegot-Espagnet P."/>
            <person name="Pouilly N."/>
            <person name="Raftis F."/>
            <person name="Sallet E."/>
            <person name="Schiex T."/>
            <person name="Thomas J."/>
            <person name="Vandecasteele C."/>
            <person name="Vares D."/>
            <person name="Vear F."/>
            <person name="Vautrin S."/>
            <person name="Crespi M."/>
            <person name="Mangin B."/>
            <person name="Burke J.M."/>
            <person name="Salse J."/>
            <person name="Munos S."/>
            <person name="Vincourt P."/>
            <person name="Rieseberg L.H."/>
            <person name="Langlade N.B."/>
        </authorList>
    </citation>
    <scope>NUCLEOTIDE SEQUENCE [LARGE SCALE GENOMIC DNA]</scope>
    <source>
        <strain evidence="4">cv. SF193</strain>
        <tissue evidence="2">Leaves</tissue>
    </source>
</reference>
<evidence type="ECO:0000313" key="4">
    <source>
        <dbReference type="Proteomes" id="UP000215914"/>
    </source>
</evidence>
<dbReference type="EMBL" id="MNCJ02000329">
    <property type="protein sequence ID" value="KAF5767815.1"/>
    <property type="molecule type" value="Genomic_DNA"/>
</dbReference>
<reference evidence="2" key="3">
    <citation type="submission" date="2020-06" db="EMBL/GenBank/DDBJ databases">
        <title>Helianthus annuus Genome sequencing and assembly Release 2.</title>
        <authorList>
            <person name="Gouzy J."/>
            <person name="Langlade N."/>
            <person name="Munos S."/>
        </authorList>
    </citation>
    <scope>NUCLEOTIDE SEQUENCE</scope>
    <source>
        <tissue evidence="2">Leaves</tissue>
    </source>
</reference>
<reference evidence="3" key="2">
    <citation type="submission" date="2017-02" db="EMBL/GenBank/DDBJ databases">
        <title>Sunflower complete genome.</title>
        <authorList>
            <person name="Langlade N."/>
            <person name="Munos S."/>
        </authorList>
    </citation>
    <scope>NUCLEOTIDE SEQUENCE [LARGE SCALE GENOMIC DNA]</scope>
    <source>
        <tissue evidence="3">Leaves</tissue>
    </source>
</reference>
<sequence>MMDSNTGTSVEGSSPIEVTPERSARYGTGIVRKSPRTDKITYIPDVNISRRPQVGMCFRTLDEAYAFYMY</sequence>
<evidence type="ECO:0000313" key="3">
    <source>
        <dbReference type="EMBL" id="OTF97243.1"/>
    </source>
</evidence>
<gene>
    <name evidence="3" type="ORF">HannXRQ_Chr14g0432471</name>
    <name evidence="2" type="ORF">HanXRQr2_Chr14g0629131</name>
</gene>
<dbReference type="EMBL" id="CM007903">
    <property type="protein sequence ID" value="OTF97243.1"/>
    <property type="molecule type" value="Genomic_DNA"/>
</dbReference>
<proteinExistence type="predicted"/>
<name>A0A251SET5_HELAN</name>
<dbReference type="AlphaFoldDB" id="A0A251SET5"/>
<feature type="region of interest" description="Disordered" evidence="1">
    <location>
        <begin position="1"/>
        <end position="28"/>
    </location>
</feature>
<dbReference type="InParanoid" id="A0A251SET5"/>
<evidence type="ECO:0000313" key="2">
    <source>
        <dbReference type="EMBL" id="KAF5767815.1"/>
    </source>
</evidence>
<accession>A0A251SET5</accession>
<protein>
    <submittedName>
        <fullName evidence="3">Uncharacterized protein</fullName>
    </submittedName>
</protein>